<accession>A0ABX1VS50</accession>
<reference evidence="1 2" key="1">
    <citation type="submission" date="2020-03" db="EMBL/GenBank/DDBJ databases">
        <title>Genome Sequence of industrial isolate, B5A.</title>
        <authorList>
            <person name="Sharma S."/>
            <person name="Patil P.B."/>
            <person name="Korpole S."/>
        </authorList>
    </citation>
    <scope>NUCLEOTIDE SEQUENCE [LARGE SCALE GENOMIC DNA]</scope>
    <source>
        <strain evidence="1 2">PI-S10-B5A</strain>
    </source>
</reference>
<dbReference type="Proteomes" id="UP000539052">
    <property type="component" value="Unassembled WGS sequence"/>
</dbReference>
<keyword evidence="2" id="KW-1185">Reference proteome</keyword>
<gene>
    <name evidence="1" type="ORF">G9470_15820</name>
</gene>
<protein>
    <submittedName>
        <fullName evidence="1">Uncharacterized protein</fullName>
    </submittedName>
</protein>
<sequence length="96" mass="10559">MGIKNGWYRNVGSFLTVTAVISGFNPVIASANISSSDFSMRDKVVNLTGIMELTNNTGIVTRGEFAKISMMDKMGGICEVINHDSYYVMKIKFPVK</sequence>
<dbReference type="RefSeq" id="WP_170822393.1">
    <property type="nucleotide sequence ID" value="NZ_JAAOXG010000032.1"/>
</dbReference>
<organism evidence="1 2">
    <name type="scientific">Lacrimispora defluvii</name>
    <dbReference type="NCBI Taxonomy" id="2719233"/>
    <lineage>
        <taxon>Bacteria</taxon>
        <taxon>Bacillati</taxon>
        <taxon>Bacillota</taxon>
        <taxon>Clostridia</taxon>
        <taxon>Lachnospirales</taxon>
        <taxon>Lachnospiraceae</taxon>
        <taxon>Lacrimispora</taxon>
    </lineage>
</organism>
<dbReference type="EMBL" id="JAAOXG010000032">
    <property type="protein sequence ID" value="NNJ31257.1"/>
    <property type="molecule type" value="Genomic_DNA"/>
</dbReference>
<evidence type="ECO:0000313" key="2">
    <source>
        <dbReference type="Proteomes" id="UP000539052"/>
    </source>
</evidence>
<evidence type="ECO:0000313" key="1">
    <source>
        <dbReference type="EMBL" id="NNJ31257.1"/>
    </source>
</evidence>
<comment type="caution">
    <text evidence="1">The sequence shown here is derived from an EMBL/GenBank/DDBJ whole genome shotgun (WGS) entry which is preliminary data.</text>
</comment>
<proteinExistence type="predicted"/>
<name>A0ABX1VS50_9FIRM</name>